<name>C4GIP6_9NEIS</name>
<dbReference type="GeneID" id="84906103"/>
<dbReference type="PROSITE" id="PS51257">
    <property type="entry name" value="PROKAR_LIPOPROTEIN"/>
    <property type="match status" value="1"/>
</dbReference>
<reference evidence="1" key="1">
    <citation type="submission" date="2009-04" db="EMBL/GenBank/DDBJ databases">
        <authorList>
            <person name="Weinstock G."/>
            <person name="Sodergren E."/>
            <person name="Clifton S."/>
            <person name="Fulton L."/>
            <person name="Fulton B."/>
            <person name="Courtney L."/>
            <person name="Fronick C."/>
            <person name="Harrison M."/>
            <person name="Strong C."/>
            <person name="Farmer C."/>
            <person name="Delahaunty K."/>
            <person name="Markovic C."/>
            <person name="Hall O."/>
            <person name="Minx P."/>
            <person name="Tomlinson C."/>
            <person name="Mitreva M."/>
            <person name="Nelson J."/>
            <person name="Hou S."/>
            <person name="Wollam A."/>
            <person name="Pepin K.H."/>
            <person name="Johnson M."/>
            <person name="Bhonagiri V."/>
            <person name="Nash W.E."/>
            <person name="Warren W."/>
            <person name="Chinwalla A."/>
            <person name="Mardis E.R."/>
            <person name="Wilson R.K."/>
        </authorList>
    </citation>
    <scope>NUCLEOTIDE SEQUENCE [LARGE SCALE GENOMIC DNA]</scope>
    <source>
        <strain evidence="1">ATCC 51147</strain>
    </source>
</reference>
<dbReference type="AlphaFoldDB" id="C4GIP6"/>
<sequence length="58" mass="6457">MKSNHPVLPFQAAFAQSAILATSCRRSIWVSLNVISGCPIPQRQPETRPSISSIIRFF</sequence>
<comment type="caution">
    <text evidence="1">The sequence shown here is derived from an EMBL/GenBank/DDBJ whole genome shotgun (WGS) entry which is preliminary data.</text>
</comment>
<evidence type="ECO:0008006" key="3">
    <source>
        <dbReference type="Google" id="ProtNLM"/>
    </source>
</evidence>
<keyword evidence="2" id="KW-1185">Reference proteome</keyword>
<dbReference type="HOGENOM" id="CLU_2973416_0_0_4"/>
<evidence type="ECO:0000313" key="2">
    <source>
        <dbReference type="Proteomes" id="UP000003009"/>
    </source>
</evidence>
<evidence type="ECO:0000313" key="1">
    <source>
        <dbReference type="EMBL" id="EEP67668.1"/>
    </source>
</evidence>
<organism evidence="1 2">
    <name type="scientific">Kingella oralis ATCC 51147</name>
    <dbReference type="NCBI Taxonomy" id="629741"/>
    <lineage>
        <taxon>Bacteria</taxon>
        <taxon>Pseudomonadati</taxon>
        <taxon>Pseudomonadota</taxon>
        <taxon>Betaproteobacteria</taxon>
        <taxon>Neisseriales</taxon>
        <taxon>Neisseriaceae</taxon>
        <taxon>Kingella</taxon>
    </lineage>
</organism>
<dbReference type="Proteomes" id="UP000003009">
    <property type="component" value="Unassembled WGS sequence"/>
</dbReference>
<gene>
    <name evidence="1" type="ORF">GCWU000324_01917</name>
</gene>
<dbReference type="RefSeq" id="WP_003796717.1">
    <property type="nucleotide sequence ID" value="NZ_GG665872.1"/>
</dbReference>
<dbReference type="EMBL" id="ACJW02000003">
    <property type="protein sequence ID" value="EEP67668.1"/>
    <property type="molecule type" value="Genomic_DNA"/>
</dbReference>
<dbReference type="STRING" id="629741.GCWU000324_01917"/>
<accession>C4GIP6</accession>
<protein>
    <recommendedName>
        <fullName evidence="3">Lipoprotein</fullName>
    </recommendedName>
</protein>
<proteinExistence type="predicted"/>